<dbReference type="InterPro" id="IPR028082">
    <property type="entry name" value="Peripla_BP_I"/>
</dbReference>
<evidence type="ECO:0000256" key="13">
    <source>
        <dbReference type="SAM" id="Phobius"/>
    </source>
</evidence>
<keyword evidence="7 11" id="KW-1015">Disulfide bond</keyword>
<keyword evidence="10" id="KW-0807">Transducer</keyword>
<dbReference type="PRINTS" id="PR01176">
    <property type="entry name" value="GABABRECEPTR"/>
</dbReference>
<feature type="region of interest" description="Disordered" evidence="12">
    <location>
        <begin position="965"/>
        <end position="992"/>
    </location>
</feature>
<name>A0AAJ7TBF4_PETMA</name>
<reference evidence="17" key="1">
    <citation type="submission" date="2025-08" db="UniProtKB">
        <authorList>
            <consortium name="RefSeq"/>
        </authorList>
    </citation>
    <scope>IDENTIFICATION</scope>
    <source>
        <tissue evidence="17">Sperm</tissue>
    </source>
</reference>
<evidence type="ECO:0000256" key="8">
    <source>
        <dbReference type="ARBA" id="ARBA00023170"/>
    </source>
</evidence>
<dbReference type="Gene3D" id="2.10.70.10">
    <property type="entry name" value="Complement Module, domain 1"/>
    <property type="match status" value="2"/>
</dbReference>
<evidence type="ECO:0000313" key="17">
    <source>
        <dbReference type="RefSeq" id="XP_032814828.1"/>
    </source>
</evidence>
<dbReference type="InterPro" id="IPR002456">
    <property type="entry name" value="GPCR_3_GABA_rcpt_B1"/>
</dbReference>
<evidence type="ECO:0000256" key="3">
    <source>
        <dbReference type="ARBA" id="ARBA00022692"/>
    </source>
</evidence>
<feature type="transmembrane region" description="Helical" evidence="13">
    <location>
        <begin position="633"/>
        <end position="658"/>
    </location>
</feature>
<evidence type="ECO:0000313" key="16">
    <source>
        <dbReference type="Proteomes" id="UP001318040"/>
    </source>
</evidence>
<dbReference type="GO" id="GO:0007214">
    <property type="term" value="P:gamma-aminobutyric acid signaling pathway"/>
    <property type="evidence" value="ECO:0007669"/>
    <property type="project" value="TreeGrafter"/>
</dbReference>
<keyword evidence="16" id="KW-1185">Reference proteome</keyword>
<comment type="similarity">
    <text evidence="2">Belongs to the G-protein coupled receptor 3 family. GABA-B receptor subfamily.</text>
</comment>
<dbReference type="Proteomes" id="UP001318040">
    <property type="component" value="Chromosome 22"/>
</dbReference>
<dbReference type="FunFam" id="3.40.50.2300:FF:000056">
    <property type="entry name" value="Gamma-aminobutyric acid type B receptor subunit 1"/>
    <property type="match status" value="1"/>
</dbReference>
<keyword evidence="8" id="KW-0675">Receptor</keyword>
<evidence type="ECO:0000259" key="15">
    <source>
        <dbReference type="PROSITE" id="PS50923"/>
    </source>
</evidence>
<keyword evidence="6 13" id="KW-0472">Membrane</keyword>
<dbReference type="SUPFAM" id="SSF53822">
    <property type="entry name" value="Periplasmic binding protein-like I"/>
    <property type="match status" value="1"/>
</dbReference>
<dbReference type="InterPro" id="IPR017978">
    <property type="entry name" value="GPCR_3_C"/>
</dbReference>
<evidence type="ECO:0000256" key="10">
    <source>
        <dbReference type="ARBA" id="ARBA00023224"/>
    </source>
</evidence>
<dbReference type="GO" id="GO:0038039">
    <property type="term" value="C:G protein-coupled receptor heterodimeric complex"/>
    <property type="evidence" value="ECO:0007669"/>
    <property type="project" value="TreeGrafter"/>
</dbReference>
<dbReference type="AlphaFoldDB" id="A0AAJ7TBF4"/>
<evidence type="ECO:0000256" key="4">
    <source>
        <dbReference type="ARBA" id="ARBA00022989"/>
    </source>
</evidence>
<feature type="transmembrane region" description="Helical" evidence="13">
    <location>
        <begin position="670"/>
        <end position="689"/>
    </location>
</feature>
<keyword evidence="9" id="KW-0325">Glycoprotein</keyword>
<dbReference type="GO" id="GO:0004965">
    <property type="term" value="F:G protein-coupled GABA receptor activity"/>
    <property type="evidence" value="ECO:0007669"/>
    <property type="project" value="InterPro"/>
</dbReference>
<evidence type="ECO:0000256" key="2">
    <source>
        <dbReference type="ARBA" id="ARBA00008991"/>
    </source>
</evidence>
<evidence type="ECO:0000256" key="6">
    <source>
        <dbReference type="ARBA" id="ARBA00023136"/>
    </source>
</evidence>
<feature type="transmembrane region" description="Helical" evidence="13">
    <location>
        <begin position="709"/>
        <end position="729"/>
    </location>
</feature>
<comment type="caution">
    <text evidence="11">Lacks conserved residue(s) required for the propagation of feature annotation.</text>
</comment>
<protein>
    <submittedName>
        <fullName evidence="17">Gamma-aminobutyric acid type B receptor subunit 1-like isoform X1</fullName>
    </submittedName>
</protein>
<proteinExistence type="inferred from homology"/>
<gene>
    <name evidence="17" type="primary">LOC116944955</name>
</gene>
<evidence type="ECO:0000259" key="14">
    <source>
        <dbReference type="PROSITE" id="PS50259"/>
    </source>
</evidence>
<dbReference type="InterPro" id="IPR001828">
    <property type="entry name" value="ANF_lig-bd_rcpt"/>
</dbReference>
<dbReference type="GeneID" id="116944955"/>
<evidence type="ECO:0000256" key="5">
    <source>
        <dbReference type="ARBA" id="ARBA00023040"/>
    </source>
</evidence>
<sequence>MNEWAHGEEQGGAERLQLRVCFQMDRLLAMRALASLLLLLESFAATTRANATLGCSKMDPPPYAGIRYMGLSYRQVQLMRLMPIRYEIEYVCKAGREIQGPHVRKCLPNGTWSDMGTETKCLRLCPEMPPDFSNGRAEIVEGSARATEGTHIEYSCDEGYRLVGPPALYCTKAGVWDGSIPHCVEDVNTFQYSQHTKVVPKTPGSKAAKQALYIGGLFPMSGSWPGGQACKPAAMMALDDVNDKPDLLSDYELKLIETDSMCMPGHATKILYDLLYYGPIKIVLMPGCSSVSTLVAEAARMWNLIVLSYGSSSPALSNRQRFPTFFRTHPSATLHNPTRVHLFKTWGWTRIATIQQTAEVFTSTLADLEESVKEAGIEINVRQSFLSDPSVAVKNLKRQDARIIVGLFYEDEARRVFCEVYKEKLFGKKHVWFLIGWYADNWFLKSDHAVNCTAEQMAEAAEGHVTTEIVMLNPENTRGVSNMTSNEFIERLKERLPKRHNETGGIQEAPLAYDAIWALALALNRTVQELAKTGLMLADFNYTNKAITDEFYNALNLSSFSGVSGHVVFDASGSRMAWTLIEQLQDGKYVKIGYYDSSSNNISWFNAEKWIGGSPPPDRTKVVEQFRYLSQGLYISVCVLATVGIILGLLCLSFNVYNRQIRYVQNSKPGLNNMTVVGCVLALSAVFPLGLDGLHISMATFPFVCQLRVWLISMGFSLAYSSMFTKIWWVHTASIKKSETKEKTKISQEFEDWKLYAMAGGFLLTDAIFILIWQVVHPLHRTIEDFIQEKREGDEDVYIWSRLEHCSSFKIMTWLGVFYGYKGVLLLLGIFLAYETKSMYAEKINDHRAVGMAIYNVAILCMITAPVTMILTSQQDASFVFTSLAIIFSSFITLAVLFLPKMRRILLRNEHTAESSEPSNVPSTTPAVDVKAQQLEEENKELQKLITEKEERVRELRRQIIEQKQLRERKRASAARSGSAHLDSSSSNGILH</sequence>
<evidence type="ECO:0000256" key="11">
    <source>
        <dbReference type="PROSITE-ProRule" id="PRU00302"/>
    </source>
</evidence>
<feature type="domain" description="Sushi" evidence="15">
    <location>
        <begin position="123"/>
        <end position="185"/>
    </location>
</feature>
<dbReference type="CDD" id="cd06366">
    <property type="entry name" value="PBP1_GABAb_receptor"/>
    <property type="match status" value="1"/>
</dbReference>
<dbReference type="CDD" id="cd00033">
    <property type="entry name" value="CCP"/>
    <property type="match status" value="2"/>
</dbReference>
<feature type="transmembrane region" description="Helical" evidence="13">
    <location>
        <begin position="877"/>
        <end position="899"/>
    </location>
</feature>
<keyword evidence="3 13" id="KW-0812">Transmembrane</keyword>
<dbReference type="Pfam" id="PF00084">
    <property type="entry name" value="Sushi"/>
    <property type="match status" value="2"/>
</dbReference>
<dbReference type="PROSITE" id="PS50923">
    <property type="entry name" value="SUSHI"/>
    <property type="match status" value="1"/>
</dbReference>
<feature type="compositionally biased region" description="Polar residues" evidence="12">
    <location>
        <begin position="982"/>
        <end position="992"/>
    </location>
</feature>
<dbReference type="PANTHER" id="PTHR10519:SF77">
    <property type="entry name" value="GAMMA-AMINOBUTYRIC ACID TYPE B RECEPTOR SUBUNIT 1"/>
    <property type="match status" value="1"/>
</dbReference>
<keyword evidence="11" id="KW-0768">Sushi</keyword>
<dbReference type="PROSITE" id="PS50259">
    <property type="entry name" value="G_PROTEIN_RECEP_F3_4"/>
    <property type="match status" value="1"/>
</dbReference>
<dbReference type="SMART" id="SM00032">
    <property type="entry name" value="CCP"/>
    <property type="match status" value="2"/>
</dbReference>
<feature type="transmembrane region" description="Helical" evidence="13">
    <location>
        <begin position="755"/>
        <end position="776"/>
    </location>
</feature>
<dbReference type="RefSeq" id="XP_032814828.1">
    <property type="nucleotide sequence ID" value="XM_032958937.1"/>
</dbReference>
<dbReference type="InterPro" id="IPR002455">
    <property type="entry name" value="GPCR3_GABA-B"/>
</dbReference>
<dbReference type="Gene3D" id="3.40.50.2300">
    <property type="match status" value="2"/>
</dbReference>
<feature type="disulfide bond" evidence="11">
    <location>
        <begin position="156"/>
        <end position="183"/>
    </location>
</feature>
<keyword evidence="4 13" id="KW-1133">Transmembrane helix</keyword>
<feature type="transmembrane region" description="Helical" evidence="13">
    <location>
        <begin position="853"/>
        <end position="871"/>
    </location>
</feature>
<dbReference type="SUPFAM" id="SSF57535">
    <property type="entry name" value="Complement control module/SCR domain"/>
    <property type="match status" value="2"/>
</dbReference>
<evidence type="ECO:0000256" key="12">
    <source>
        <dbReference type="SAM" id="MobiDB-lite"/>
    </source>
</evidence>
<comment type="subcellular location">
    <subcellularLocation>
        <location evidence="1">Membrane</location>
        <topology evidence="1">Multi-pass membrane protein</topology>
    </subcellularLocation>
</comment>
<dbReference type="CDD" id="cd15291">
    <property type="entry name" value="7tmC_GABA-B-R1"/>
    <property type="match status" value="1"/>
</dbReference>
<dbReference type="InterPro" id="IPR035976">
    <property type="entry name" value="Sushi/SCR/CCP_sf"/>
</dbReference>
<dbReference type="Pfam" id="PF01094">
    <property type="entry name" value="ANF_receptor"/>
    <property type="match status" value="1"/>
</dbReference>
<evidence type="ECO:0000256" key="9">
    <source>
        <dbReference type="ARBA" id="ARBA00023180"/>
    </source>
</evidence>
<accession>A0AAJ7TBF4</accession>
<dbReference type="PRINTS" id="PR01177">
    <property type="entry name" value="GABAB1RECPTR"/>
</dbReference>
<feature type="transmembrane region" description="Helical" evidence="13">
    <location>
        <begin position="811"/>
        <end position="833"/>
    </location>
</feature>
<evidence type="ECO:0000256" key="7">
    <source>
        <dbReference type="ARBA" id="ARBA00023157"/>
    </source>
</evidence>
<evidence type="ECO:0000256" key="1">
    <source>
        <dbReference type="ARBA" id="ARBA00004141"/>
    </source>
</evidence>
<feature type="domain" description="G-protein coupled receptors family 3 profile" evidence="14">
    <location>
        <begin position="640"/>
        <end position="921"/>
    </location>
</feature>
<dbReference type="PANTHER" id="PTHR10519">
    <property type="entry name" value="GABA-B RECEPTOR"/>
    <property type="match status" value="1"/>
</dbReference>
<dbReference type="Pfam" id="PF00003">
    <property type="entry name" value="7tm_3"/>
    <property type="match status" value="1"/>
</dbReference>
<organism evidence="16 17">
    <name type="scientific">Petromyzon marinus</name>
    <name type="common">Sea lamprey</name>
    <dbReference type="NCBI Taxonomy" id="7757"/>
    <lineage>
        <taxon>Eukaryota</taxon>
        <taxon>Metazoa</taxon>
        <taxon>Chordata</taxon>
        <taxon>Craniata</taxon>
        <taxon>Vertebrata</taxon>
        <taxon>Cyclostomata</taxon>
        <taxon>Hyperoartia</taxon>
        <taxon>Petromyzontiformes</taxon>
        <taxon>Petromyzontidae</taxon>
        <taxon>Petromyzon</taxon>
    </lineage>
</organism>
<keyword evidence="5" id="KW-0297">G-protein coupled receptor</keyword>
<dbReference type="KEGG" id="pmrn:116944955"/>
<dbReference type="InterPro" id="IPR000436">
    <property type="entry name" value="Sushi_SCR_CCP_dom"/>
</dbReference>